<gene>
    <name evidence="2" type="ORF">E3T53_04290</name>
</gene>
<name>A0A4Y8KRH3_9MICO</name>
<evidence type="ECO:0000256" key="1">
    <source>
        <dbReference type="SAM" id="Phobius"/>
    </source>
</evidence>
<keyword evidence="3" id="KW-1185">Reference proteome</keyword>
<accession>A0A4Y8KRH3</accession>
<protein>
    <submittedName>
        <fullName evidence="2">Uncharacterized protein</fullName>
    </submittedName>
</protein>
<feature type="transmembrane region" description="Helical" evidence="1">
    <location>
        <begin position="66"/>
        <end position="84"/>
    </location>
</feature>
<comment type="caution">
    <text evidence="2">The sequence shown here is derived from an EMBL/GenBank/DDBJ whole genome shotgun (WGS) entry which is preliminary data.</text>
</comment>
<dbReference type="Proteomes" id="UP000298218">
    <property type="component" value="Unassembled WGS sequence"/>
</dbReference>
<dbReference type="AlphaFoldDB" id="A0A4Y8KRH3"/>
<reference evidence="2 3" key="1">
    <citation type="submission" date="2019-03" db="EMBL/GenBank/DDBJ databases">
        <title>Genomics of glacier-inhabiting Cryobacterium strains.</title>
        <authorList>
            <person name="Liu Q."/>
            <person name="Xin Y.-H."/>
        </authorList>
    </citation>
    <scope>NUCLEOTIDE SEQUENCE [LARGE SCALE GENOMIC DNA]</scope>
    <source>
        <strain evidence="2 3">CGMCC 1.4292</strain>
    </source>
</reference>
<keyword evidence="1" id="KW-1133">Transmembrane helix</keyword>
<proteinExistence type="predicted"/>
<sequence length="98" mass="10679">MKRPADPYPEYSVFERLDGLGTPIRPAPPRERRVITAVHLAAILSLLAIAVAAVRLVRDITTLDGSLLLSMSLIFAAAIVLLLSDPIPSDHLDSKEHE</sequence>
<organism evidence="2 3">
    <name type="scientific">Cryobacterium psychrophilum</name>
    <dbReference type="NCBI Taxonomy" id="41988"/>
    <lineage>
        <taxon>Bacteria</taxon>
        <taxon>Bacillati</taxon>
        <taxon>Actinomycetota</taxon>
        <taxon>Actinomycetes</taxon>
        <taxon>Micrococcales</taxon>
        <taxon>Microbacteriaceae</taxon>
        <taxon>Cryobacterium</taxon>
    </lineage>
</organism>
<keyword evidence="1" id="KW-0812">Transmembrane</keyword>
<evidence type="ECO:0000313" key="3">
    <source>
        <dbReference type="Proteomes" id="UP000298218"/>
    </source>
</evidence>
<evidence type="ECO:0000313" key="2">
    <source>
        <dbReference type="EMBL" id="TFD80849.1"/>
    </source>
</evidence>
<dbReference type="RefSeq" id="WP_134173876.1">
    <property type="nucleotide sequence ID" value="NZ_SODI01000001.1"/>
</dbReference>
<feature type="transmembrane region" description="Helical" evidence="1">
    <location>
        <begin position="34"/>
        <end position="54"/>
    </location>
</feature>
<dbReference type="EMBL" id="SOHQ01000013">
    <property type="protein sequence ID" value="TFD80849.1"/>
    <property type="molecule type" value="Genomic_DNA"/>
</dbReference>
<keyword evidence="1" id="KW-0472">Membrane</keyword>